<dbReference type="EMBL" id="CZKA01000009">
    <property type="protein sequence ID" value="CUR54464.1"/>
    <property type="molecule type" value="Genomic_DNA"/>
</dbReference>
<dbReference type="Pfam" id="PF01619">
    <property type="entry name" value="Pro_dh"/>
    <property type="match status" value="1"/>
</dbReference>
<feature type="domain" description="Proline dehydrogenase" evidence="10">
    <location>
        <begin position="45"/>
        <end position="303"/>
    </location>
</feature>
<evidence type="ECO:0000256" key="2">
    <source>
        <dbReference type="ARBA" id="ARBA00004739"/>
    </source>
</evidence>
<keyword evidence="4" id="KW-0285">Flavoprotein</keyword>
<dbReference type="InterPro" id="IPR029041">
    <property type="entry name" value="FAD-linked_oxidoreductase-like"/>
</dbReference>
<accession>A0A2P2BXJ6</accession>
<dbReference type="AlphaFoldDB" id="A0A2P2BXJ6"/>
<evidence type="ECO:0000259" key="10">
    <source>
        <dbReference type="Pfam" id="PF01619"/>
    </source>
</evidence>
<evidence type="ECO:0000256" key="1">
    <source>
        <dbReference type="ARBA" id="ARBA00001974"/>
    </source>
</evidence>
<dbReference type="PANTHER" id="PTHR13914:SF0">
    <property type="entry name" value="PROLINE DEHYDROGENASE 1, MITOCHONDRIAL"/>
    <property type="match status" value="1"/>
</dbReference>
<comment type="pathway">
    <text evidence="2">Amino-acid degradation; L-proline degradation into L-glutamate; L-glutamate from L-proline: step 1/2.</text>
</comment>
<name>A0A2P2BXJ6_9ZZZZ</name>
<dbReference type="EC" id="1.5.5.2" evidence="3"/>
<evidence type="ECO:0000313" key="11">
    <source>
        <dbReference type="EMBL" id="CUR54464.1"/>
    </source>
</evidence>
<dbReference type="PIRSF" id="PIRSF000196">
    <property type="entry name" value="Pro_dehydrog"/>
    <property type="match status" value="1"/>
</dbReference>
<dbReference type="SUPFAM" id="SSF51730">
    <property type="entry name" value="FAD-linked oxidoreductase"/>
    <property type="match status" value="1"/>
</dbReference>
<dbReference type="InterPro" id="IPR008219">
    <property type="entry name" value="PRODH_bac_arc"/>
</dbReference>
<dbReference type="InterPro" id="IPR015659">
    <property type="entry name" value="Proline_oxidase"/>
</dbReference>
<keyword evidence="5" id="KW-0547">Nucleotide-binding</keyword>
<gene>
    <name evidence="11" type="ORF">NOCA2170036</name>
</gene>
<dbReference type="Gene3D" id="3.20.20.220">
    <property type="match status" value="1"/>
</dbReference>
<proteinExistence type="predicted"/>
<keyword evidence="8" id="KW-0642">Proline metabolism</keyword>
<evidence type="ECO:0000256" key="3">
    <source>
        <dbReference type="ARBA" id="ARBA00012695"/>
    </source>
</evidence>
<evidence type="ECO:0000256" key="4">
    <source>
        <dbReference type="ARBA" id="ARBA00022630"/>
    </source>
</evidence>
<evidence type="ECO:0000256" key="6">
    <source>
        <dbReference type="ARBA" id="ARBA00022827"/>
    </source>
</evidence>
<evidence type="ECO:0000256" key="9">
    <source>
        <dbReference type="ARBA" id="ARBA00048779"/>
    </source>
</evidence>
<keyword evidence="7 11" id="KW-0560">Oxidoreductase</keyword>
<organism evidence="11">
    <name type="scientific">metagenome</name>
    <dbReference type="NCBI Taxonomy" id="256318"/>
    <lineage>
        <taxon>unclassified sequences</taxon>
        <taxon>metagenomes</taxon>
    </lineage>
</organism>
<evidence type="ECO:0000256" key="7">
    <source>
        <dbReference type="ARBA" id="ARBA00023002"/>
    </source>
</evidence>
<dbReference type="GO" id="GO:0004657">
    <property type="term" value="F:proline dehydrogenase activity"/>
    <property type="evidence" value="ECO:0007669"/>
    <property type="project" value="UniProtKB-EC"/>
</dbReference>
<sequence length="311" mass="34015">MSLLRQPLLLVSRSELVKNLVSTMPVSAGIVNSYVPGESTDAAVNATRALVDDGLKVTLDFLGEDTLDAAQAQATVDAYLDLLKALGAGGLARNAEVSVKLSAVGQALPQGGDRIALDNARTIVRAARNAGTTVTLDMEDHTTTDATLATLRELRKDFPETGAVLQAYLHRTESDCRQLAFEGSRVRLCKGAYKEPESVAFQSRLDVDKSYVRCLKVLLAGQGYPMIATHDPRMVSIASSLASRYGRAQGSYEYQMLYGIRPEEQRRLAAGGETVRVYIPYGEEWYGYLMRRLAERPQNLSFFAKSLISKK</sequence>
<comment type="cofactor">
    <cofactor evidence="1">
        <name>FAD</name>
        <dbReference type="ChEBI" id="CHEBI:57692"/>
    </cofactor>
</comment>
<dbReference type="InterPro" id="IPR002872">
    <property type="entry name" value="Proline_DH_dom"/>
</dbReference>
<dbReference type="GO" id="GO:0010133">
    <property type="term" value="P:L-proline catabolic process to L-glutamate"/>
    <property type="evidence" value="ECO:0007669"/>
    <property type="project" value="UniProtKB-UniPathway"/>
</dbReference>
<dbReference type="UniPathway" id="UPA00261">
    <property type="reaction ID" value="UER00373"/>
</dbReference>
<dbReference type="GO" id="GO:0000166">
    <property type="term" value="F:nucleotide binding"/>
    <property type="evidence" value="ECO:0007669"/>
    <property type="project" value="UniProtKB-KW"/>
</dbReference>
<keyword evidence="6" id="KW-0274">FAD</keyword>
<reference evidence="11" key="1">
    <citation type="submission" date="2015-08" db="EMBL/GenBank/DDBJ databases">
        <authorList>
            <person name="Babu N.S."/>
            <person name="Beckwith C.J."/>
            <person name="Beseler K.G."/>
            <person name="Brison A."/>
            <person name="Carone J.V."/>
            <person name="Caskin T.P."/>
            <person name="Diamond M."/>
            <person name="Durham M.E."/>
            <person name="Foxe J.M."/>
            <person name="Go M."/>
            <person name="Henderson B.A."/>
            <person name="Jones I.B."/>
            <person name="McGettigan J.A."/>
            <person name="Micheletti S.J."/>
            <person name="Nasrallah M.E."/>
            <person name="Ortiz D."/>
            <person name="Piller C.R."/>
            <person name="Privatt S.R."/>
            <person name="Schneider S.L."/>
            <person name="Sharp S."/>
            <person name="Smith T.C."/>
            <person name="Stanton J.D."/>
            <person name="Ullery H.E."/>
            <person name="Wilson R.J."/>
            <person name="Serrano M.G."/>
            <person name="Buck G."/>
            <person name="Lee V."/>
            <person name="Wang Y."/>
            <person name="Carvalho R."/>
            <person name="Voegtly L."/>
            <person name="Shi R."/>
            <person name="Duckworth R."/>
            <person name="Johnson A."/>
            <person name="Loviza R."/>
            <person name="Walstead R."/>
            <person name="Shah Z."/>
            <person name="Kiflezghi M."/>
            <person name="Wade K."/>
            <person name="Ball S.L."/>
            <person name="Bradley K.W."/>
            <person name="Asai D.J."/>
            <person name="Bowman C.A."/>
            <person name="Russell D.A."/>
            <person name="Pope W.H."/>
            <person name="Jacobs-Sera D."/>
            <person name="Hendrix R.W."/>
            <person name="Hatfull G.F."/>
        </authorList>
    </citation>
    <scope>NUCLEOTIDE SEQUENCE</scope>
</reference>
<evidence type="ECO:0000256" key="5">
    <source>
        <dbReference type="ARBA" id="ARBA00022741"/>
    </source>
</evidence>
<dbReference type="PANTHER" id="PTHR13914">
    <property type="entry name" value="PROLINE OXIDASE"/>
    <property type="match status" value="1"/>
</dbReference>
<protein>
    <recommendedName>
        <fullName evidence="3">proline dehydrogenase</fullName>
        <ecNumber evidence="3">1.5.5.2</ecNumber>
    </recommendedName>
</protein>
<evidence type="ECO:0000256" key="8">
    <source>
        <dbReference type="ARBA" id="ARBA00023062"/>
    </source>
</evidence>
<comment type="catalytic activity">
    <reaction evidence="9">
        <text>L-proline + a quinone = (S)-1-pyrroline-5-carboxylate + a quinol + H(+)</text>
        <dbReference type="Rhea" id="RHEA:23784"/>
        <dbReference type="ChEBI" id="CHEBI:15378"/>
        <dbReference type="ChEBI" id="CHEBI:17388"/>
        <dbReference type="ChEBI" id="CHEBI:24646"/>
        <dbReference type="ChEBI" id="CHEBI:60039"/>
        <dbReference type="ChEBI" id="CHEBI:132124"/>
        <dbReference type="EC" id="1.5.5.2"/>
    </reaction>
</comment>